<protein>
    <recommendedName>
        <fullName evidence="6">FMN dependent NADH:quinone oxidoreductase</fullName>
        <ecNumber evidence="6">1.6.5.-</ecNumber>
    </recommendedName>
    <alternativeName>
        <fullName evidence="6">Azo-dye reductase</fullName>
    </alternativeName>
    <alternativeName>
        <fullName evidence="6">FMN-dependent NADH-azo compound oxidoreductase</fullName>
    </alternativeName>
    <alternativeName>
        <fullName evidence="6">FMN-dependent NADH-azoreductase</fullName>
        <ecNumber evidence="6">1.7.1.17</ecNumber>
    </alternativeName>
</protein>
<comment type="caution">
    <text evidence="8">The sequence shown here is derived from an EMBL/GenBank/DDBJ whole genome shotgun (WGS) entry which is preliminary data.</text>
</comment>
<evidence type="ECO:0000256" key="3">
    <source>
        <dbReference type="ARBA" id="ARBA00023002"/>
    </source>
</evidence>
<reference evidence="8" key="1">
    <citation type="journal article" date="2014" name="Int. J. Syst. Evol. Microbiol.">
        <title>Complete genome sequence of Corynebacterium casei LMG S-19264T (=DSM 44701T), isolated from a smear-ripened cheese.</title>
        <authorList>
            <consortium name="US DOE Joint Genome Institute (JGI-PGF)"/>
            <person name="Walter F."/>
            <person name="Albersmeier A."/>
            <person name="Kalinowski J."/>
            <person name="Ruckert C."/>
        </authorList>
    </citation>
    <scope>NUCLEOTIDE SEQUENCE</scope>
    <source>
        <strain evidence="8">KCTC 12711</strain>
    </source>
</reference>
<dbReference type="PANTHER" id="PTHR43741:SF4">
    <property type="entry name" value="FMN-DEPENDENT NADH:QUINONE OXIDOREDUCTASE"/>
    <property type="match status" value="1"/>
</dbReference>
<keyword evidence="2 6" id="KW-0288">FMN</keyword>
<comment type="subunit">
    <text evidence="6">Homodimer.</text>
</comment>
<comment type="catalytic activity">
    <reaction evidence="6">
        <text>2 a quinone + NADH + H(+) = 2 a 1,4-benzosemiquinone + NAD(+)</text>
        <dbReference type="Rhea" id="RHEA:65952"/>
        <dbReference type="ChEBI" id="CHEBI:15378"/>
        <dbReference type="ChEBI" id="CHEBI:57540"/>
        <dbReference type="ChEBI" id="CHEBI:57945"/>
        <dbReference type="ChEBI" id="CHEBI:132124"/>
        <dbReference type="ChEBI" id="CHEBI:134225"/>
    </reaction>
</comment>
<dbReference type="InterPro" id="IPR029039">
    <property type="entry name" value="Flavoprotein-like_sf"/>
</dbReference>
<evidence type="ECO:0000256" key="5">
    <source>
        <dbReference type="ARBA" id="ARBA00048542"/>
    </source>
</evidence>
<dbReference type="GO" id="GO:0010181">
    <property type="term" value="F:FMN binding"/>
    <property type="evidence" value="ECO:0007669"/>
    <property type="project" value="UniProtKB-UniRule"/>
</dbReference>
<dbReference type="PANTHER" id="PTHR43741">
    <property type="entry name" value="FMN-DEPENDENT NADH-AZOREDUCTASE 1"/>
    <property type="match status" value="1"/>
</dbReference>
<name>A0A918RRL9_9GAMM</name>
<keyword evidence="9" id="KW-1185">Reference proteome</keyword>
<accession>A0A918RRL9</accession>
<comment type="cofactor">
    <cofactor evidence="6">
        <name>FMN</name>
        <dbReference type="ChEBI" id="CHEBI:58210"/>
    </cofactor>
    <text evidence="6">Binds 1 FMN per subunit.</text>
</comment>
<evidence type="ECO:0000256" key="4">
    <source>
        <dbReference type="ARBA" id="ARBA00023027"/>
    </source>
</evidence>
<dbReference type="GO" id="GO:0016655">
    <property type="term" value="F:oxidoreductase activity, acting on NAD(P)H, quinone or similar compound as acceptor"/>
    <property type="evidence" value="ECO:0007669"/>
    <property type="project" value="InterPro"/>
</dbReference>
<dbReference type="EC" id="1.6.5.-" evidence="6"/>
<evidence type="ECO:0000256" key="2">
    <source>
        <dbReference type="ARBA" id="ARBA00022643"/>
    </source>
</evidence>
<dbReference type="EC" id="1.7.1.17" evidence="6"/>
<comment type="similarity">
    <text evidence="6">Belongs to the azoreductase type 1 family.</text>
</comment>
<feature type="binding site" evidence="6">
    <location>
        <position position="22"/>
    </location>
    <ligand>
        <name>FMN</name>
        <dbReference type="ChEBI" id="CHEBI:58210"/>
    </ligand>
</feature>
<evidence type="ECO:0000256" key="6">
    <source>
        <dbReference type="HAMAP-Rule" id="MF_01216"/>
    </source>
</evidence>
<dbReference type="Proteomes" id="UP000614811">
    <property type="component" value="Unassembled WGS sequence"/>
</dbReference>
<evidence type="ECO:0000256" key="1">
    <source>
        <dbReference type="ARBA" id="ARBA00022630"/>
    </source>
</evidence>
<comment type="function">
    <text evidence="6">Quinone reductase that provides resistance to thiol-specific stress caused by electrophilic quinones.</text>
</comment>
<dbReference type="GO" id="GO:0009055">
    <property type="term" value="F:electron transfer activity"/>
    <property type="evidence" value="ECO:0007669"/>
    <property type="project" value="UniProtKB-UniRule"/>
</dbReference>
<organism evidence="8 9">
    <name type="scientific">Arenicella chitinivorans</name>
    <dbReference type="NCBI Taxonomy" id="1329800"/>
    <lineage>
        <taxon>Bacteria</taxon>
        <taxon>Pseudomonadati</taxon>
        <taxon>Pseudomonadota</taxon>
        <taxon>Gammaproteobacteria</taxon>
        <taxon>Arenicellales</taxon>
        <taxon>Arenicellaceae</taxon>
        <taxon>Arenicella</taxon>
    </lineage>
</organism>
<dbReference type="InterPro" id="IPR003680">
    <property type="entry name" value="Flavodoxin_fold"/>
</dbReference>
<evidence type="ECO:0000313" key="8">
    <source>
        <dbReference type="EMBL" id="GHA07085.1"/>
    </source>
</evidence>
<dbReference type="InterPro" id="IPR023048">
    <property type="entry name" value="NADH:quinone_OxRdtase_FMN_depd"/>
</dbReference>
<dbReference type="Pfam" id="PF02525">
    <property type="entry name" value="Flavodoxin_2"/>
    <property type="match status" value="1"/>
</dbReference>
<feature type="domain" description="Flavodoxin-like fold" evidence="7">
    <location>
        <begin position="14"/>
        <end position="198"/>
    </location>
</feature>
<gene>
    <name evidence="6 8" type="primary">azoR</name>
    <name evidence="8" type="ORF">GCM10008090_16020</name>
</gene>
<evidence type="ECO:0000259" key="7">
    <source>
        <dbReference type="Pfam" id="PF02525"/>
    </source>
</evidence>
<dbReference type="SUPFAM" id="SSF52218">
    <property type="entry name" value="Flavoproteins"/>
    <property type="match status" value="1"/>
</dbReference>
<keyword evidence="4 6" id="KW-0520">NAD</keyword>
<dbReference type="GO" id="GO:0016652">
    <property type="term" value="F:oxidoreductase activity, acting on NAD(P)H as acceptor"/>
    <property type="evidence" value="ECO:0007669"/>
    <property type="project" value="UniProtKB-UniRule"/>
</dbReference>
<comment type="caution">
    <text evidence="6">Lacks conserved residue(s) required for the propagation of feature annotation.</text>
</comment>
<dbReference type="Gene3D" id="3.40.50.360">
    <property type="match status" value="1"/>
</dbReference>
<evidence type="ECO:0000313" key="9">
    <source>
        <dbReference type="Proteomes" id="UP000614811"/>
    </source>
</evidence>
<proteinExistence type="inferred from homology"/>
<keyword evidence="1 6" id="KW-0285">Flavoprotein</keyword>
<dbReference type="HAMAP" id="MF_01216">
    <property type="entry name" value="Azoreductase_type1"/>
    <property type="match status" value="1"/>
</dbReference>
<dbReference type="AlphaFoldDB" id="A0A918RRL9"/>
<sequence>MPGHRITDRNNTMKHILHIDASARGSSSTTRNFSKRIVDALSGSDGVKVTRRNAGAELPLLNESMVEAYFTPESDRSAAHLEAIRESDAITQELLQADLLVIGVPIYNFSAPAAFKAWCDLAARAKVTFEYTETGPRGLLSNKQAIVVVNSGGTPIGSEIDFLTPWLRHYLAFMGISDTRVLTVSDLERDFDAIAADLVNHTETIAA</sequence>
<reference evidence="8" key="2">
    <citation type="submission" date="2020-09" db="EMBL/GenBank/DDBJ databases">
        <authorList>
            <person name="Sun Q."/>
            <person name="Kim S."/>
        </authorList>
    </citation>
    <scope>NUCLEOTIDE SEQUENCE</scope>
    <source>
        <strain evidence="8">KCTC 12711</strain>
    </source>
</reference>
<comment type="function">
    <text evidence="6">Also exhibits azoreductase activity. Catalyzes the reductive cleavage of the azo bond in aromatic azo compounds to the corresponding amines.</text>
</comment>
<dbReference type="InterPro" id="IPR050104">
    <property type="entry name" value="FMN-dep_NADH:Q_OxRdtase_AzoR1"/>
</dbReference>
<keyword evidence="3 6" id="KW-0560">Oxidoreductase</keyword>
<comment type="catalytic activity">
    <reaction evidence="5">
        <text>N,N-dimethyl-1,4-phenylenediamine + anthranilate + 2 NAD(+) = 2-(4-dimethylaminophenyl)diazenylbenzoate + 2 NADH + 2 H(+)</text>
        <dbReference type="Rhea" id="RHEA:55872"/>
        <dbReference type="ChEBI" id="CHEBI:15378"/>
        <dbReference type="ChEBI" id="CHEBI:15783"/>
        <dbReference type="ChEBI" id="CHEBI:16567"/>
        <dbReference type="ChEBI" id="CHEBI:57540"/>
        <dbReference type="ChEBI" id="CHEBI:57945"/>
        <dbReference type="ChEBI" id="CHEBI:71579"/>
        <dbReference type="EC" id="1.7.1.17"/>
    </reaction>
    <physiologicalReaction direction="right-to-left" evidence="5">
        <dbReference type="Rhea" id="RHEA:55874"/>
    </physiologicalReaction>
</comment>
<dbReference type="EMBL" id="BMXA01000002">
    <property type="protein sequence ID" value="GHA07085.1"/>
    <property type="molecule type" value="Genomic_DNA"/>
</dbReference>